<comment type="caution">
    <text evidence="2">The sequence shown here is derived from an EMBL/GenBank/DDBJ whole genome shotgun (WGS) entry which is preliminary data.</text>
</comment>
<organism evidence="2 4">
    <name type="scientific">Bacteroides uniformis</name>
    <dbReference type="NCBI Taxonomy" id="820"/>
    <lineage>
        <taxon>Bacteria</taxon>
        <taxon>Pseudomonadati</taxon>
        <taxon>Bacteroidota</taxon>
        <taxon>Bacteroidia</taxon>
        <taxon>Bacteroidales</taxon>
        <taxon>Bacteroidaceae</taxon>
        <taxon>Bacteroides</taxon>
    </lineage>
</organism>
<evidence type="ECO:0000313" key="5">
    <source>
        <dbReference type="Proteomes" id="UP000283680"/>
    </source>
</evidence>
<dbReference type="EMBL" id="QRTH01000002">
    <property type="protein sequence ID" value="RGQ53006.1"/>
    <property type="molecule type" value="Genomic_DNA"/>
</dbReference>
<accession>A0A396EMG1</accession>
<evidence type="ECO:0000313" key="6">
    <source>
        <dbReference type="Proteomes" id="UP000487989"/>
    </source>
</evidence>
<dbReference type="Proteomes" id="UP000283680">
    <property type="component" value="Unassembled WGS sequence"/>
</dbReference>
<reference evidence="1 6" key="2">
    <citation type="journal article" date="2019" name="Nat. Med.">
        <title>A library of human gut bacterial isolates paired with longitudinal multiomics data enables mechanistic microbiome research.</title>
        <authorList>
            <person name="Poyet M."/>
            <person name="Groussin M."/>
            <person name="Gibbons S.M."/>
            <person name="Avila-Pacheco J."/>
            <person name="Jiang X."/>
            <person name="Kearney S.M."/>
            <person name="Perrotta A.R."/>
            <person name="Berdy B."/>
            <person name="Zhao S."/>
            <person name="Lieberman T.D."/>
            <person name="Swanson P.K."/>
            <person name="Smith M."/>
            <person name="Roesemann S."/>
            <person name="Alexander J.E."/>
            <person name="Rich S.A."/>
            <person name="Livny J."/>
            <person name="Vlamakis H."/>
            <person name="Clish C."/>
            <person name="Bullock K."/>
            <person name="Deik A."/>
            <person name="Scott J."/>
            <person name="Pierce K.A."/>
            <person name="Xavier R.J."/>
            <person name="Alm E.J."/>
        </authorList>
    </citation>
    <scope>NUCLEOTIDE SEQUENCE [LARGE SCALE GENOMIC DNA]</scope>
    <source>
        <strain evidence="1 6">BIOML-A3</strain>
    </source>
</reference>
<proteinExistence type="predicted"/>
<protein>
    <submittedName>
        <fullName evidence="2">Uncharacterized protein</fullName>
    </submittedName>
</protein>
<dbReference type="AlphaFoldDB" id="A0A396EMG1"/>
<evidence type="ECO:0000313" key="4">
    <source>
        <dbReference type="Proteomes" id="UP000260759"/>
    </source>
</evidence>
<gene>
    <name evidence="3" type="ORF">DWY92_04700</name>
    <name evidence="2" type="ORF">DXB37_05500</name>
    <name evidence="1" type="ORF">GAP48_15455</name>
</gene>
<dbReference type="Proteomes" id="UP000487989">
    <property type="component" value="Unassembled WGS sequence"/>
</dbReference>
<evidence type="ECO:0000313" key="1">
    <source>
        <dbReference type="EMBL" id="KAB4250470.1"/>
    </source>
</evidence>
<name>A0A396EMG1_BACUN</name>
<sequence length="202" mass="22711">MKQQKLFHLVLSAILIVCTTGCYDKDEIKDAEKYLFKDIQYSFEEEGDGFSTYDVELLPFIMENNLNSSITTTNSPFEDTWQETTFQSNDPGAFAWMGEEDIFVNAPYMFGDELSLSGTTIKYGSETTKAKGPNSSTSTISIPPHCRLIIKGTLHYSKLVATYTLTFVGEYTKTEKQIKGKFIQTTPESYTGDITMKPITAD</sequence>
<evidence type="ECO:0000313" key="3">
    <source>
        <dbReference type="EMBL" id="RGQ53006.1"/>
    </source>
</evidence>
<dbReference type="EMBL" id="WCTJ01000027">
    <property type="protein sequence ID" value="KAB4250470.1"/>
    <property type="molecule type" value="Genomic_DNA"/>
</dbReference>
<dbReference type="EMBL" id="QSVA01000003">
    <property type="protein sequence ID" value="RGN96025.1"/>
    <property type="molecule type" value="Genomic_DNA"/>
</dbReference>
<dbReference type="Proteomes" id="UP000260759">
    <property type="component" value="Unassembled WGS sequence"/>
</dbReference>
<evidence type="ECO:0000313" key="2">
    <source>
        <dbReference type="EMBL" id="RGN96025.1"/>
    </source>
</evidence>
<dbReference type="RefSeq" id="WP_117599935.1">
    <property type="nucleotide sequence ID" value="NZ_JADNHF010000026.1"/>
</dbReference>
<reference evidence="4 5" key="1">
    <citation type="submission" date="2018-08" db="EMBL/GenBank/DDBJ databases">
        <title>A genome reference for cultivated species of the human gut microbiota.</title>
        <authorList>
            <person name="Zou Y."/>
            <person name="Xue W."/>
            <person name="Luo G."/>
        </authorList>
    </citation>
    <scope>NUCLEOTIDE SEQUENCE [LARGE SCALE GENOMIC DNA]</scope>
    <source>
        <strain evidence="3 5">AF28-11</strain>
        <strain evidence="2 4">OM03-4</strain>
    </source>
</reference>